<evidence type="ECO:0000313" key="3">
    <source>
        <dbReference type="Proteomes" id="UP000092698"/>
    </source>
</evidence>
<feature type="transmembrane region" description="Helical" evidence="1">
    <location>
        <begin position="43"/>
        <end position="64"/>
    </location>
</feature>
<reference evidence="2 3" key="1">
    <citation type="submission" date="2016-07" db="EMBL/GenBank/DDBJ databases">
        <title>Complete genome sequence of Altererythrobacter namhicola JCM 16345T, containing esterase-encoding genes.</title>
        <authorList>
            <person name="Cheng H."/>
            <person name="Wu Y.-H."/>
            <person name="Jian S.-L."/>
            <person name="Huo Y.-Y."/>
            <person name="Wang C.-S."/>
            <person name="Xu X.-W."/>
        </authorList>
    </citation>
    <scope>NUCLEOTIDE SEQUENCE [LARGE SCALE GENOMIC DNA]</scope>
    <source>
        <strain evidence="2 3">JCM 16345</strain>
    </source>
</reference>
<dbReference type="RefSeq" id="WP_067784357.1">
    <property type="nucleotide sequence ID" value="NZ_CP016545.1"/>
</dbReference>
<evidence type="ECO:0000256" key="1">
    <source>
        <dbReference type="SAM" id="Phobius"/>
    </source>
</evidence>
<keyword evidence="1" id="KW-0472">Membrane</keyword>
<accession>A0A1C7D4G1</accession>
<dbReference type="STRING" id="645517.A6F65_00016"/>
<dbReference type="Proteomes" id="UP000092698">
    <property type="component" value="Chromosome"/>
</dbReference>
<dbReference type="EMBL" id="CP016545">
    <property type="protein sequence ID" value="ANU06344.1"/>
    <property type="molecule type" value="Genomic_DNA"/>
</dbReference>
<dbReference type="KEGG" id="anh:A6F65_00016"/>
<gene>
    <name evidence="2" type="ORF">A6F65_00016</name>
</gene>
<keyword evidence="1" id="KW-0812">Transmembrane</keyword>
<organism evidence="2 3">
    <name type="scientific">Paraurantiacibacter namhicola</name>
    <dbReference type="NCBI Taxonomy" id="645517"/>
    <lineage>
        <taxon>Bacteria</taxon>
        <taxon>Pseudomonadati</taxon>
        <taxon>Pseudomonadota</taxon>
        <taxon>Alphaproteobacteria</taxon>
        <taxon>Sphingomonadales</taxon>
        <taxon>Erythrobacteraceae</taxon>
        <taxon>Paraurantiacibacter</taxon>
    </lineage>
</organism>
<keyword evidence="1" id="KW-1133">Transmembrane helix</keyword>
<name>A0A1C7D4G1_9SPHN</name>
<dbReference type="OrthoDB" id="7433080at2"/>
<dbReference type="AlphaFoldDB" id="A0A1C7D4G1"/>
<keyword evidence="3" id="KW-1185">Reference proteome</keyword>
<sequence length="67" mass="7084">MFELIKAALAGAVITFVVCLFIDSGGYQGGVLAIRPLELGEYAIAWSWSLFAAATALVFGLLMLMGD</sequence>
<proteinExistence type="predicted"/>
<evidence type="ECO:0000313" key="2">
    <source>
        <dbReference type="EMBL" id="ANU06344.1"/>
    </source>
</evidence>
<protein>
    <submittedName>
        <fullName evidence="2">Uncharacterized protein</fullName>
    </submittedName>
</protein>